<keyword evidence="6" id="KW-1185">Reference proteome</keyword>
<dbReference type="RefSeq" id="WP_043986753.1">
    <property type="nucleotide sequence ID" value="NZ_JXST01000026.1"/>
</dbReference>
<dbReference type="PANTHER" id="PTHR43464:SF19">
    <property type="entry name" value="UBIQUINONE BIOSYNTHESIS O-METHYLTRANSFERASE, MITOCHONDRIAL"/>
    <property type="match status" value="1"/>
</dbReference>
<dbReference type="STRING" id="280871.TL10_18420"/>
<dbReference type="AlphaFoldDB" id="A0A0D1J1T5"/>
<dbReference type="PANTHER" id="PTHR43464">
    <property type="entry name" value="METHYLTRANSFERASE"/>
    <property type="match status" value="1"/>
</dbReference>
<evidence type="ECO:0000256" key="2">
    <source>
        <dbReference type="ARBA" id="ARBA00022679"/>
    </source>
</evidence>
<keyword evidence="3" id="KW-0949">S-adenosyl-L-methionine</keyword>
<proteinExistence type="predicted"/>
<dbReference type="CDD" id="cd02440">
    <property type="entry name" value="AdoMet_MTases"/>
    <property type="match status" value="1"/>
</dbReference>
<name>A0A0D1J1T5_9MYCO</name>
<reference evidence="5 6" key="1">
    <citation type="submission" date="2015-01" db="EMBL/GenBank/DDBJ databases">
        <title>Genome sequence of Mycobacterium llatzerense and Mycobacterium immunogenum recovered from brain abscess.</title>
        <authorList>
            <person name="Greninger A.L."/>
            <person name="Langelier C."/>
            <person name="Cunningham G."/>
            <person name="Chiu C.Y."/>
            <person name="Miller S."/>
        </authorList>
    </citation>
    <scope>NUCLEOTIDE SEQUENCE [LARGE SCALE GENOMIC DNA]</scope>
    <source>
        <strain evidence="5 6">CLUC14</strain>
    </source>
</reference>
<dbReference type="GO" id="GO:0008168">
    <property type="term" value="F:methyltransferase activity"/>
    <property type="evidence" value="ECO:0007669"/>
    <property type="project" value="UniProtKB-KW"/>
</dbReference>
<feature type="domain" description="Methyltransferase" evidence="4">
    <location>
        <begin position="44"/>
        <end position="140"/>
    </location>
</feature>
<comment type="caution">
    <text evidence="5">The sequence shown here is derived from an EMBL/GenBank/DDBJ whole genome shotgun (WGS) entry which is preliminary data.</text>
</comment>
<dbReference type="GO" id="GO:0032259">
    <property type="term" value="P:methylation"/>
    <property type="evidence" value="ECO:0007669"/>
    <property type="project" value="UniProtKB-KW"/>
</dbReference>
<protein>
    <recommendedName>
        <fullName evidence="4">Methyltransferase domain-containing protein</fullName>
    </recommendedName>
</protein>
<evidence type="ECO:0000256" key="3">
    <source>
        <dbReference type="ARBA" id="ARBA00022691"/>
    </source>
</evidence>
<organism evidence="5 6">
    <name type="scientific">Mycolicibacterium llatzerense</name>
    <dbReference type="NCBI Taxonomy" id="280871"/>
    <lineage>
        <taxon>Bacteria</taxon>
        <taxon>Bacillati</taxon>
        <taxon>Actinomycetota</taxon>
        <taxon>Actinomycetes</taxon>
        <taxon>Mycobacteriales</taxon>
        <taxon>Mycobacteriaceae</taxon>
        <taxon>Mycolicibacterium</taxon>
    </lineage>
</organism>
<keyword evidence="1" id="KW-0489">Methyltransferase</keyword>
<evidence type="ECO:0000259" key="4">
    <source>
        <dbReference type="Pfam" id="PF13649"/>
    </source>
</evidence>
<dbReference type="PATRIC" id="fig|280871.6.peg.3810"/>
<accession>A0A0D1J1T5</accession>
<sequence length="223" mass="24024">MGEVMDWDKAYRGELFLGPPPWNIGAPQPEILTLVEQGDVHGPILDAGCGVGDLALALAERGYDVTGVDISTVAIAEAEAAAAARGLSTVQFLQGDMRRLDDLGLPHRFNTVFDCTLFHSLPVDGRDDYMRGIYAAAEPGAALYLLVFTTEALPPDSPFPIPNLVTEAEVTEAVAKYWSDVRLQPASVAVKPPEFPGHPERNFPTDEFGLTNLPALLLAARKL</sequence>
<evidence type="ECO:0000313" key="6">
    <source>
        <dbReference type="Proteomes" id="UP000032221"/>
    </source>
</evidence>
<dbReference type="EMBL" id="JXST01000026">
    <property type="protein sequence ID" value="KIU15498.1"/>
    <property type="molecule type" value="Genomic_DNA"/>
</dbReference>
<dbReference type="SUPFAM" id="SSF53335">
    <property type="entry name" value="S-adenosyl-L-methionine-dependent methyltransferases"/>
    <property type="match status" value="1"/>
</dbReference>
<dbReference type="InterPro" id="IPR029063">
    <property type="entry name" value="SAM-dependent_MTases_sf"/>
</dbReference>
<dbReference type="Pfam" id="PF13649">
    <property type="entry name" value="Methyltransf_25"/>
    <property type="match status" value="1"/>
</dbReference>
<gene>
    <name evidence="5" type="ORF">TL10_18420</name>
</gene>
<evidence type="ECO:0000313" key="5">
    <source>
        <dbReference type="EMBL" id="KIU15498.1"/>
    </source>
</evidence>
<dbReference type="Proteomes" id="UP000032221">
    <property type="component" value="Unassembled WGS sequence"/>
</dbReference>
<dbReference type="InterPro" id="IPR041698">
    <property type="entry name" value="Methyltransf_25"/>
</dbReference>
<evidence type="ECO:0000256" key="1">
    <source>
        <dbReference type="ARBA" id="ARBA00022603"/>
    </source>
</evidence>
<keyword evidence="2" id="KW-0808">Transferase</keyword>
<dbReference type="Gene3D" id="3.40.50.150">
    <property type="entry name" value="Vaccinia Virus protein VP39"/>
    <property type="match status" value="1"/>
</dbReference>